<evidence type="ECO:0000256" key="1">
    <source>
        <dbReference type="ARBA" id="ARBA00007274"/>
    </source>
</evidence>
<comment type="similarity">
    <text evidence="1">Belongs to the transferase hexapeptide repeat family.</text>
</comment>
<dbReference type="STRING" id="1423759.FC92_GL001228"/>
<evidence type="ECO:0000256" key="2">
    <source>
        <dbReference type="ARBA" id="ARBA00022679"/>
    </source>
</evidence>
<dbReference type="EMBL" id="AZDX01000034">
    <property type="protein sequence ID" value="KRL06028.1"/>
    <property type="molecule type" value="Genomic_DNA"/>
</dbReference>
<organism evidence="3 4">
    <name type="scientific">Liquorilactobacillus hordei DSM 19519</name>
    <dbReference type="NCBI Taxonomy" id="1423759"/>
    <lineage>
        <taxon>Bacteria</taxon>
        <taxon>Bacillati</taxon>
        <taxon>Bacillota</taxon>
        <taxon>Bacilli</taxon>
        <taxon>Lactobacillales</taxon>
        <taxon>Lactobacillaceae</taxon>
        <taxon>Liquorilactobacillus</taxon>
    </lineage>
</organism>
<gene>
    <name evidence="3" type="ORF">FC92_GL001228</name>
</gene>
<evidence type="ECO:0000313" key="3">
    <source>
        <dbReference type="EMBL" id="KRL06028.1"/>
    </source>
</evidence>
<dbReference type="Gene3D" id="2.160.10.10">
    <property type="entry name" value="Hexapeptide repeat proteins"/>
    <property type="match status" value="1"/>
</dbReference>
<keyword evidence="4" id="KW-1185">Reference proteome</keyword>
<dbReference type="GO" id="GO:0008374">
    <property type="term" value="F:O-acyltransferase activity"/>
    <property type="evidence" value="ECO:0007669"/>
    <property type="project" value="TreeGrafter"/>
</dbReference>
<dbReference type="Pfam" id="PF00132">
    <property type="entry name" value="Hexapep"/>
    <property type="match status" value="1"/>
</dbReference>
<dbReference type="InterPro" id="IPR001451">
    <property type="entry name" value="Hexapep"/>
</dbReference>
<dbReference type="PANTHER" id="PTHR23416:SF23">
    <property type="entry name" value="ACETYLTRANSFERASE C18B11.09C-RELATED"/>
    <property type="match status" value="1"/>
</dbReference>
<accession>A0A0R1MDA6</accession>
<dbReference type="OrthoDB" id="9812571at2"/>
<dbReference type="PANTHER" id="PTHR23416">
    <property type="entry name" value="SIALIC ACID SYNTHASE-RELATED"/>
    <property type="match status" value="1"/>
</dbReference>
<proteinExistence type="inferred from homology"/>
<dbReference type="SUPFAM" id="SSF51161">
    <property type="entry name" value="Trimeric LpxA-like enzymes"/>
    <property type="match status" value="1"/>
</dbReference>
<dbReference type="Proteomes" id="UP000051448">
    <property type="component" value="Unassembled WGS sequence"/>
</dbReference>
<keyword evidence="2 3" id="KW-0808">Transferase</keyword>
<sequence length="195" mass="21535">MNLNEHKELTKIEIANVKGITNSGKLYYDYNPLISKARNHAYFECRKYDNSLRNGREDIYILRNLLAILGHHANVNIGFICEFGFNLVIGNYFSAGRDFKVIDCNRVEIGNNVSIGAQVGIYTSNHAENPELRAMHWCSEQPVIIADNVIIEDNVIVTPGVTIGEGTIIKAGSVVTHNIPANVIGAGNPCEAFMS</sequence>
<dbReference type="InterPro" id="IPR011004">
    <property type="entry name" value="Trimer_LpxA-like_sf"/>
</dbReference>
<dbReference type="InterPro" id="IPR051159">
    <property type="entry name" value="Hexapeptide_acetyltransf"/>
</dbReference>
<dbReference type="PATRIC" id="fig|1423759.3.peg.1295"/>
<dbReference type="AlphaFoldDB" id="A0A0R1MDA6"/>
<reference evidence="3 4" key="1">
    <citation type="journal article" date="2015" name="Genome Announc.">
        <title>Expanding the biotechnology potential of lactobacilli through comparative genomics of 213 strains and associated genera.</title>
        <authorList>
            <person name="Sun Z."/>
            <person name="Harris H.M."/>
            <person name="McCann A."/>
            <person name="Guo C."/>
            <person name="Argimon S."/>
            <person name="Zhang W."/>
            <person name="Yang X."/>
            <person name="Jeffery I.B."/>
            <person name="Cooney J.C."/>
            <person name="Kagawa T.F."/>
            <person name="Liu W."/>
            <person name="Song Y."/>
            <person name="Salvetti E."/>
            <person name="Wrobel A."/>
            <person name="Rasinkangas P."/>
            <person name="Parkhill J."/>
            <person name="Rea M.C."/>
            <person name="O'Sullivan O."/>
            <person name="Ritari J."/>
            <person name="Douillard F.P."/>
            <person name="Paul Ross R."/>
            <person name="Yang R."/>
            <person name="Briner A.E."/>
            <person name="Felis G.E."/>
            <person name="de Vos W.M."/>
            <person name="Barrangou R."/>
            <person name="Klaenhammer T.R."/>
            <person name="Caufield P.W."/>
            <person name="Cui Y."/>
            <person name="Zhang H."/>
            <person name="O'Toole P.W."/>
        </authorList>
    </citation>
    <scope>NUCLEOTIDE SEQUENCE [LARGE SCALE GENOMIC DNA]</scope>
    <source>
        <strain evidence="3 4">DSM 19519</strain>
    </source>
</reference>
<protein>
    <submittedName>
        <fullName evidence="3">Acetyltransferase</fullName>
    </submittedName>
</protein>
<dbReference type="GeneID" id="98310004"/>
<dbReference type="RefSeq" id="WP_057870039.1">
    <property type="nucleotide sequence ID" value="NZ_AZDX01000034.1"/>
</dbReference>
<name>A0A0R1MDA6_9LACO</name>
<evidence type="ECO:0000313" key="4">
    <source>
        <dbReference type="Proteomes" id="UP000051448"/>
    </source>
</evidence>
<comment type="caution">
    <text evidence="3">The sequence shown here is derived from an EMBL/GenBank/DDBJ whole genome shotgun (WGS) entry which is preliminary data.</text>
</comment>